<proteinExistence type="predicted"/>
<reference evidence="2 3" key="2">
    <citation type="submission" date="2018-06" db="EMBL/GenBank/DDBJ databases">
        <authorList>
            <person name="Zhirakovskaya E."/>
        </authorList>
    </citation>
    <scope>NUCLEOTIDE SEQUENCE [LARGE SCALE GENOMIC DNA]</scope>
    <source>
        <strain evidence="2 3">FBKL4.011</strain>
    </source>
</reference>
<dbReference type="RefSeq" id="WP_113659703.1">
    <property type="nucleotide sequence ID" value="NZ_KZ845670.1"/>
</dbReference>
<comment type="caution">
    <text evidence="2">The sequence shown here is derived from an EMBL/GenBank/DDBJ whole genome shotgun (WGS) entry which is preliminary data.</text>
</comment>
<dbReference type="EMBL" id="QJKK01000008">
    <property type="protein sequence ID" value="RAL22700.1"/>
    <property type="molecule type" value="Genomic_DNA"/>
</dbReference>
<name>A0A364K2Q0_9BACL</name>
<organism evidence="2 3">
    <name type="scientific">Thermoflavimicrobium daqui</name>
    <dbReference type="NCBI Taxonomy" id="2137476"/>
    <lineage>
        <taxon>Bacteria</taxon>
        <taxon>Bacillati</taxon>
        <taxon>Bacillota</taxon>
        <taxon>Bacilli</taxon>
        <taxon>Bacillales</taxon>
        <taxon>Thermoactinomycetaceae</taxon>
        <taxon>Thermoflavimicrobium</taxon>
    </lineage>
</organism>
<dbReference type="OrthoDB" id="6163890at2"/>
<dbReference type="AlphaFoldDB" id="A0A364K2Q0"/>
<gene>
    <name evidence="2" type="ORF">DL897_13620</name>
</gene>
<evidence type="ECO:0000313" key="2">
    <source>
        <dbReference type="EMBL" id="RAL22700.1"/>
    </source>
</evidence>
<dbReference type="Proteomes" id="UP000251213">
    <property type="component" value="Unassembled WGS sequence"/>
</dbReference>
<dbReference type="InterPro" id="IPR018745">
    <property type="entry name" value="MpsC"/>
</dbReference>
<keyword evidence="3" id="KW-1185">Reference proteome</keyword>
<reference evidence="2 3" key="1">
    <citation type="submission" date="2018-06" db="EMBL/GenBank/DDBJ databases">
        <title>Thermoflavimicrobium daqus sp. nov., a thermophilic microbe isolated from Moutai-flavour Daqu.</title>
        <authorList>
            <person name="Wang X."/>
            <person name="Zhou H."/>
        </authorList>
    </citation>
    <scope>NUCLEOTIDE SEQUENCE [LARGE SCALE GENOMIC DNA]</scope>
    <source>
        <strain evidence="2 3">FBKL4.011</strain>
    </source>
</reference>
<evidence type="ECO:0000259" key="1">
    <source>
        <dbReference type="Pfam" id="PF10057"/>
    </source>
</evidence>
<evidence type="ECO:0000313" key="3">
    <source>
        <dbReference type="Proteomes" id="UP000251213"/>
    </source>
</evidence>
<protein>
    <submittedName>
        <fullName evidence="2">DUF2294 domain-containing protein</fullName>
    </submittedName>
</protein>
<dbReference type="Pfam" id="PF10057">
    <property type="entry name" value="MpsC"/>
    <property type="match status" value="1"/>
</dbReference>
<feature type="domain" description="Na+-translocating membrane potential-generating system MpsC" evidence="1">
    <location>
        <begin position="13"/>
        <end position="116"/>
    </location>
</feature>
<sequence>MKNPKYLSPNNTFKRKLAQFCNEISQEMYGLGVKKQRIEIYDDKIIIFGQHKRVPALSALTGKYLDLTLTVDAALIREYKVRLKDYIEKELQIEVVTILKDYDPITENAFIAIYLKKPLTIQD</sequence>
<accession>A0A364K2Q0</accession>